<organism evidence="3 4">
    <name type="scientific">Phocaeicola plebeius</name>
    <dbReference type="NCBI Taxonomy" id="310297"/>
    <lineage>
        <taxon>Bacteria</taxon>
        <taxon>Pseudomonadati</taxon>
        <taxon>Bacteroidota</taxon>
        <taxon>Bacteroidia</taxon>
        <taxon>Bacteroidales</taxon>
        <taxon>Bacteroidaceae</taxon>
        <taxon>Phocaeicola</taxon>
    </lineage>
</organism>
<evidence type="ECO:0000256" key="1">
    <source>
        <dbReference type="SAM" id="Coils"/>
    </source>
</evidence>
<feature type="coiled-coil region" evidence="1">
    <location>
        <begin position="14"/>
        <end position="41"/>
    </location>
</feature>
<protein>
    <recommendedName>
        <fullName evidence="5">IS66 family transposase</fullName>
    </recommendedName>
</protein>
<comment type="caution">
    <text evidence="3">The sequence shown here is derived from an EMBL/GenBank/DDBJ whole genome shotgun (WGS) entry which is preliminary data.</text>
</comment>
<dbReference type="AlphaFoldDB" id="A0A415T6H0"/>
<dbReference type="Proteomes" id="UP000285109">
    <property type="component" value="Unassembled WGS sequence"/>
</dbReference>
<proteinExistence type="predicted"/>
<evidence type="ECO:0000313" key="3">
    <source>
        <dbReference type="EMBL" id="RHM96841.1"/>
    </source>
</evidence>
<sequence>MKRNHLNDFLVEQIKNKDSQIEGLNQLISSLIEKIESLEKNICSYENLVKELRDTINLLNKRLYGSKSEKSHSENSERKYNGEKLSSKGTYPKEKIEEKPDKKSNPRKAYKRPERRTYDDIEEKIEILEPDAEELIGAKFVRSENHSAYI</sequence>
<dbReference type="RefSeq" id="WP_118027187.1">
    <property type="nucleotide sequence ID" value="NZ_DBFVLJ010000053.1"/>
</dbReference>
<keyword evidence="1" id="KW-0175">Coiled coil</keyword>
<evidence type="ECO:0000313" key="4">
    <source>
        <dbReference type="Proteomes" id="UP000285109"/>
    </source>
</evidence>
<reference evidence="3 4" key="1">
    <citation type="submission" date="2018-08" db="EMBL/GenBank/DDBJ databases">
        <title>A genome reference for cultivated species of the human gut microbiota.</title>
        <authorList>
            <person name="Zou Y."/>
            <person name="Xue W."/>
            <person name="Luo G."/>
        </authorList>
    </citation>
    <scope>NUCLEOTIDE SEQUENCE [LARGE SCALE GENOMIC DNA]</scope>
    <source>
        <strain evidence="3 4">AF31-28B-AC</strain>
    </source>
</reference>
<feature type="compositionally biased region" description="Basic and acidic residues" evidence="2">
    <location>
        <begin position="67"/>
        <end position="104"/>
    </location>
</feature>
<evidence type="ECO:0000256" key="2">
    <source>
        <dbReference type="SAM" id="MobiDB-lite"/>
    </source>
</evidence>
<feature type="region of interest" description="Disordered" evidence="2">
    <location>
        <begin position="63"/>
        <end position="122"/>
    </location>
</feature>
<name>A0A415T6H0_9BACT</name>
<evidence type="ECO:0008006" key="5">
    <source>
        <dbReference type="Google" id="ProtNLM"/>
    </source>
</evidence>
<gene>
    <name evidence="3" type="ORF">DWZ34_08605</name>
</gene>
<feature type="compositionally biased region" description="Basic and acidic residues" evidence="2">
    <location>
        <begin position="111"/>
        <end position="122"/>
    </location>
</feature>
<dbReference type="EMBL" id="QRQK01000014">
    <property type="protein sequence ID" value="RHM96841.1"/>
    <property type="molecule type" value="Genomic_DNA"/>
</dbReference>
<accession>A0A415T6H0</accession>